<evidence type="ECO:0000256" key="1">
    <source>
        <dbReference type="SAM" id="Phobius"/>
    </source>
</evidence>
<organism evidence="2 3">
    <name type="scientific">Gelidibacter maritimus</name>
    <dbReference type="NCBI Taxonomy" id="2761487"/>
    <lineage>
        <taxon>Bacteria</taxon>
        <taxon>Pseudomonadati</taxon>
        <taxon>Bacteroidota</taxon>
        <taxon>Flavobacteriia</taxon>
        <taxon>Flavobacteriales</taxon>
        <taxon>Flavobacteriaceae</taxon>
        <taxon>Gelidibacter</taxon>
    </lineage>
</organism>
<sequence>MHAHSPNVGGFSFKRVLLGLILSVIFIHFNFGQELQDGQKRWSSDNKLTLDDFKIKVSDTNNEVAYSQFMMTHAISGLDFMKKNMNQKVENIFLGNASYIDTTRVEDLQKQIDFQQMQFDLAEIQARNFRKSALKDKGQLTKGFDIVNKINNEIMAELTAMRMTLIRETDSGRNEEKLAEWKELIATKLKELDEFRFENKEKIKLQK</sequence>
<evidence type="ECO:0000313" key="3">
    <source>
        <dbReference type="Proteomes" id="UP000541857"/>
    </source>
</evidence>
<name>A0A7W2R3R1_9FLAO</name>
<protein>
    <submittedName>
        <fullName evidence="2">Uncharacterized protein</fullName>
    </submittedName>
</protein>
<accession>A0A7W2R3R1</accession>
<dbReference type="EMBL" id="JACGLT010000006">
    <property type="protein sequence ID" value="MBA6153059.1"/>
    <property type="molecule type" value="Genomic_DNA"/>
</dbReference>
<proteinExistence type="predicted"/>
<keyword evidence="1" id="KW-0472">Membrane</keyword>
<gene>
    <name evidence="2" type="ORF">H3Z82_10010</name>
</gene>
<keyword evidence="1" id="KW-0812">Transmembrane</keyword>
<keyword evidence="3" id="KW-1185">Reference proteome</keyword>
<dbReference type="AlphaFoldDB" id="A0A7W2R3R1"/>
<keyword evidence="1" id="KW-1133">Transmembrane helix</keyword>
<comment type="caution">
    <text evidence="2">The sequence shown here is derived from an EMBL/GenBank/DDBJ whole genome shotgun (WGS) entry which is preliminary data.</text>
</comment>
<feature type="transmembrane region" description="Helical" evidence="1">
    <location>
        <begin position="12"/>
        <end position="31"/>
    </location>
</feature>
<dbReference type="Proteomes" id="UP000541857">
    <property type="component" value="Unassembled WGS sequence"/>
</dbReference>
<reference evidence="2 3" key="1">
    <citation type="submission" date="2020-07" db="EMBL/GenBank/DDBJ databases">
        <title>Bacterium isolated from marine sediment.</title>
        <authorList>
            <person name="Shang D."/>
        </authorList>
    </citation>
    <scope>NUCLEOTIDE SEQUENCE [LARGE SCALE GENOMIC DNA]</scope>
    <source>
        <strain evidence="2 3">F6074</strain>
    </source>
</reference>
<dbReference type="RefSeq" id="WP_182205361.1">
    <property type="nucleotide sequence ID" value="NZ_JACGLT010000006.1"/>
</dbReference>
<evidence type="ECO:0000313" key="2">
    <source>
        <dbReference type="EMBL" id="MBA6153059.1"/>
    </source>
</evidence>